<feature type="domain" description="FecR protein" evidence="2">
    <location>
        <begin position="55"/>
        <end position="141"/>
    </location>
</feature>
<sequence>MRIALMTMTLALLLVSPALAEDFIGSIKTAQGEAYVQRGDERLDAKPGDHVYPQDVLRTGDGSLGMLFRDDTALSLGPDSRVAVEQFVFDPHGGNMEFITRVTKGSAAFITGQMGKIRPESFKVETPQATIGIRGTRFVVEVQ</sequence>
<gene>
    <name evidence="3" type="ORF">SAMN02745704_02191</name>
</gene>
<keyword evidence="1" id="KW-0732">Signal</keyword>
<accession>A0A1T4XL57</accession>
<dbReference type="RefSeq" id="WP_078717739.1">
    <property type="nucleotide sequence ID" value="NZ_FUYC01000011.1"/>
</dbReference>
<name>A0A1T4XL57_9BACT</name>
<dbReference type="PANTHER" id="PTHR38731">
    <property type="entry name" value="LIPL45-RELATED LIPOPROTEIN-RELATED"/>
    <property type="match status" value="1"/>
</dbReference>
<proteinExistence type="predicted"/>
<dbReference type="Proteomes" id="UP000190027">
    <property type="component" value="Unassembled WGS sequence"/>
</dbReference>
<dbReference type="OrthoDB" id="5415289at2"/>
<protein>
    <submittedName>
        <fullName evidence="3">FecR family protein</fullName>
    </submittedName>
</protein>
<feature type="signal peptide" evidence="1">
    <location>
        <begin position="1"/>
        <end position="20"/>
    </location>
</feature>
<dbReference type="InterPro" id="IPR006860">
    <property type="entry name" value="FecR"/>
</dbReference>
<evidence type="ECO:0000256" key="1">
    <source>
        <dbReference type="SAM" id="SignalP"/>
    </source>
</evidence>
<organism evidence="3 4">
    <name type="scientific">Paucidesulfovibrio gracilis DSM 16080</name>
    <dbReference type="NCBI Taxonomy" id="1121449"/>
    <lineage>
        <taxon>Bacteria</taxon>
        <taxon>Pseudomonadati</taxon>
        <taxon>Thermodesulfobacteriota</taxon>
        <taxon>Desulfovibrionia</taxon>
        <taxon>Desulfovibrionales</taxon>
        <taxon>Desulfovibrionaceae</taxon>
        <taxon>Paucidesulfovibrio</taxon>
    </lineage>
</organism>
<evidence type="ECO:0000313" key="4">
    <source>
        <dbReference type="Proteomes" id="UP000190027"/>
    </source>
</evidence>
<dbReference type="AlphaFoldDB" id="A0A1T4XL57"/>
<evidence type="ECO:0000259" key="2">
    <source>
        <dbReference type="Pfam" id="PF04773"/>
    </source>
</evidence>
<keyword evidence="4" id="KW-1185">Reference proteome</keyword>
<feature type="chain" id="PRO_5012482112" evidence="1">
    <location>
        <begin position="21"/>
        <end position="143"/>
    </location>
</feature>
<dbReference type="PANTHER" id="PTHR38731:SF3">
    <property type="entry name" value="BLL6125 PROTEIN"/>
    <property type="match status" value="1"/>
</dbReference>
<dbReference type="Gene3D" id="2.60.120.1440">
    <property type="match status" value="1"/>
</dbReference>
<reference evidence="3 4" key="1">
    <citation type="submission" date="2017-02" db="EMBL/GenBank/DDBJ databases">
        <authorList>
            <person name="Peterson S.W."/>
        </authorList>
    </citation>
    <scope>NUCLEOTIDE SEQUENCE [LARGE SCALE GENOMIC DNA]</scope>
    <source>
        <strain evidence="3 4">DSM 16080</strain>
    </source>
</reference>
<dbReference type="STRING" id="1121449.SAMN02745704_02191"/>
<dbReference type="Pfam" id="PF04773">
    <property type="entry name" value="FecR"/>
    <property type="match status" value="1"/>
</dbReference>
<evidence type="ECO:0000313" key="3">
    <source>
        <dbReference type="EMBL" id="SKA89888.1"/>
    </source>
</evidence>
<dbReference type="EMBL" id="FUYC01000011">
    <property type="protein sequence ID" value="SKA89888.1"/>
    <property type="molecule type" value="Genomic_DNA"/>
</dbReference>